<sequence length="317" mass="35738">MHRSSGQGDLGRAWLSPQLGRNARLERIRAAFDWGAIEALVAEVYSARTGRPSWPPVLMLRALLLQQWYGLSDPGLEEALSDRLSFRSFVGLGLDEGQPDHSTLSRFRKRLRELKLDERLFQEVERQLSAQGMLVRSGTLLDATLVEAAVRRPGAPAGSRSQVDPDAAWTRKGGTKHFGYKAHLGVDEGSGLIRRAVLTPAVINESLVADALICGDERAVYADRAYEHKDRRKRLKAAGVKDRIMHRSHKNQPRLPHWQAVRNRLISPIRSAVERVFGTLKRGYGYRHVRYRGLDANWLHLRLLCIAFNMRKATSAV</sequence>
<dbReference type="Pfam" id="PF01609">
    <property type="entry name" value="DDE_Tnp_1"/>
    <property type="match status" value="1"/>
</dbReference>
<comment type="similarity">
    <text evidence="2">Belongs to the transposase 11 family.</text>
</comment>
<evidence type="ECO:0000259" key="7">
    <source>
        <dbReference type="Pfam" id="PF05598"/>
    </source>
</evidence>
<evidence type="ECO:0000313" key="9">
    <source>
        <dbReference type="Proteomes" id="UP001427805"/>
    </source>
</evidence>
<gene>
    <name evidence="8" type="ORF">TPR58_16495</name>
</gene>
<dbReference type="PANTHER" id="PTHR35604">
    <property type="entry name" value="TRANSPOSASE INSH FOR INSERTION SEQUENCE ELEMENT IS5A-RELATED"/>
    <property type="match status" value="1"/>
</dbReference>
<dbReference type="EMBL" id="JBDIZK010000010">
    <property type="protein sequence ID" value="MEN3748775.1"/>
    <property type="molecule type" value="Genomic_DNA"/>
</dbReference>
<accession>A0ABV0BB32</accession>
<evidence type="ECO:0000256" key="1">
    <source>
        <dbReference type="ARBA" id="ARBA00003544"/>
    </source>
</evidence>
<evidence type="ECO:0000256" key="2">
    <source>
        <dbReference type="ARBA" id="ARBA00010075"/>
    </source>
</evidence>
<dbReference type="InterPro" id="IPR008490">
    <property type="entry name" value="Transposase_InsH_N"/>
</dbReference>
<name>A0ABV0BB32_9SPHN</name>
<dbReference type="NCBIfam" id="NF033581">
    <property type="entry name" value="transpos_IS5_4"/>
    <property type="match status" value="1"/>
</dbReference>
<feature type="domain" description="Transposase InsH N-terminal" evidence="7">
    <location>
        <begin position="19"/>
        <end position="110"/>
    </location>
</feature>
<dbReference type="InterPro" id="IPR047959">
    <property type="entry name" value="Transpos_IS5"/>
</dbReference>
<dbReference type="PANTHER" id="PTHR35604:SF2">
    <property type="entry name" value="TRANSPOSASE INSH FOR INSERTION SEQUENCE ELEMENT IS5A-RELATED"/>
    <property type="match status" value="1"/>
</dbReference>
<evidence type="ECO:0000259" key="6">
    <source>
        <dbReference type="Pfam" id="PF01609"/>
    </source>
</evidence>
<keyword evidence="4" id="KW-0238">DNA-binding</keyword>
<comment type="function">
    <text evidence="1">Involved in the transposition of the insertion sequence IS5.</text>
</comment>
<protein>
    <submittedName>
        <fullName evidence="8">IS5 family transposase</fullName>
    </submittedName>
</protein>
<keyword evidence="3" id="KW-0815">Transposition</keyword>
<organism evidence="8 9">
    <name type="scientific">Sphingomonas rustica</name>
    <dbReference type="NCBI Taxonomy" id="3103142"/>
    <lineage>
        <taxon>Bacteria</taxon>
        <taxon>Pseudomonadati</taxon>
        <taxon>Pseudomonadota</taxon>
        <taxon>Alphaproteobacteria</taxon>
        <taxon>Sphingomonadales</taxon>
        <taxon>Sphingomonadaceae</taxon>
        <taxon>Sphingomonas</taxon>
    </lineage>
</organism>
<reference evidence="8 9" key="1">
    <citation type="submission" date="2024-05" db="EMBL/GenBank/DDBJ databases">
        <title>Sphingomonas sp. HF-S3 16S ribosomal RNA gene Genome sequencing and assembly.</title>
        <authorList>
            <person name="Lee H."/>
        </authorList>
    </citation>
    <scope>NUCLEOTIDE SEQUENCE [LARGE SCALE GENOMIC DNA]</scope>
    <source>
        <strain evidence="8 9">HF-S3</strain>
    </source>
</reference>
<dbReference type="InterPro" id="IPR002559">
    <property type="entry name" value="Transposase_11"/>
</dbReference>
<evidence type="ECO:0000313" key="8">
    <source>
        <dbReference type="EMBL" id="MEN3748775.1"/>
    </source>
</evidence>
<proteinExistence type="inferred from homology"/>
<dbReference type="RefSeq" id="WP_346247813.1">
    <property type="nucleotide sequence ID" value="NZ_JBDIZK010000010.1"/>
</dbReference>
<feature type="domain" description="Transposase IS4-like" evidence="6">
    <location>
        <begin position="136"/>
        <end position="310"/>
    </location>
</feature>
<comment type="caution">
    <text evidence="8">The sequence shown here is derived from an EMBL/GenBank/DDBJ whole genome shotgun (WGS) entry which is preliminary data.</text>
</comment>
<evidence type="ECO:0000256" key="3">
    <source>
        <dbReference type="ARBA" id="ARBA00022578"/>
    </source>
</evidence>
<dbReference type="Pfam" id="PF05598">
    <property type="entry name" value="DUF772"/>
    <property type="match status" value="1"/>
</dbReference>
<keyword evidence="9" id="KW-1185">Reference proteome</keyword>
<evidence type="ECO:0000256" key="4">
    <source>
        <dbReference type="ARBA" id="ARBA00023125"/>
    </source>
</evidence>
<keyword evidence="5" id="KW-0233">DNA recombination</keyword>
<dbReference type="Proteomes" id="UP001427805">
    <property type="component" value="Unassembled WGS sequence"/>
</dbReference>
<evidence type="ECO:0000256" key="5">
    <source>
        <dbReference type="ARBA" id="ARBA00023172"/>
    </source>
</evidence>